<proteinExistence type="predicted"/>
<sequence>MPSHSLSSRGFEPRLDRVVDPRRREESGFLDFFSLGDKKGSGRPGGSTLSTFTKEPHCETCTSEASCAFASVQHLVSEVAACWEFRTLHAKTAPFVLMYILVQMTRGLCNWRLTTASRSSVVTPVPCAVTFERTFYLTI</sequence>
<reference evidence="2 3" key="1">
    <citation type="journal article" date="2016" name="Nat. Commun.">
        <title>Local admixture of amplified and diversified secreted pathogenesis determinants shapes mosaic Toxoplasma gondii genomes.</title>
        <authorList>
            <person name="Lorenzi H."/>
            <person name="Khan A."/>
            <person name="Behnke M.S."/>
            <person name="Namasivayam S."/>
            <person name="Swapna L.S."/>
            <person name="Hadjithomas M."/>
            <person name="Karamycheva S."/>
            <person name="Pinney D."/>
            <person name="Brunk B.P."/>
            <person name="Ajioka J.W."/>
            <person name="Ajzenberg D."/>
            <person name="Boothroyd J.C."/>
            <person name="Boyle J.P."/>
            <person name="Darde M.L."/>
            <person name="Diaz-Miranda M.A."/>
            <person name="Dubey J.P."/>
            <person name="Fritz H.M."/>
            <person name="Gennari S.M."/>
            <person name="Gregory B.D."/>
            <person name="Kim K."/>
            <person name="Saeij J.P."/>
            <person name="Su C."/>
            <person name="White M.W."/>
            <person name="Zhu X.Q."/>
            <person name="Howe D.K."/>
            <person name="Rosenthal B.M."/>
            <person name="Grigg M.E."/>
            <person name="Parkinson J."/>
            <person name="Liu L."/>
            <person name="Kissinger J.C."/>
            <person name="Roos D.S."/>
            <person name="Sibley L.D."/>
        </authorList>
    </citation>
    <scope>NUCLEOTIDE SEQUENCE [LARGE SCALE GENOMIC DNA]</scope>
    <source>
        <strain evidence="2 3">COUG</strain>
    </source>
</reference>
<name>A0A2G8YCX5_TOXGO</name>
<comment type="caution">
    <text evidence="2">The sequence shown here is derived from an EMBL/GenBank/DDBJ whole genome shotgun (WGS) entry which is preliminary data.</text>
</comment>
<dbReference type="GO" id="GO:0016020">
    <property type="term" value="C:membrane"/>
    <property type="evidence" value="ECO:0007669"/>
    <property type="project" value="InterPro"/>
</dbReference>
<dbReference type="Gene3D" id="1.20.810.10">
    <property type="entry name" value="Cytochrome Bc1 Complex, Chain C"/>
    <property type="match status" value="1"/>
</dbReference>
<dbReference type="GO" id="GO:0022904">
    <property type="term" value="P:respiratory electron transport chain"/>
    <property type="evidence" value="ECO:0007669"/>
    <property type="project" value="InterPro"/>
</dbReference>
<evidence type="ECO:0000313" key="2">
    <source>
        <dbReference type="EMBL" id="PIM05126.1"/>
    </source>
</evidence>
<dbReference type="InterPro" id="IPR027387">
    <property type="entry name" value="Cytb/b6-like_sf"/>
</dbReference>
<dbReference type="InterPro" id="IPR005797">
    <property type="entry name" value="Cyt_b/b6_N"/>
</dbReference>
<accession>A0A2G8YCX5</accession>
<dbReference type="InterPro" id="IPR016174">
    <property type="entry name" value="Di-haem_cyt_TM"/>
</dbReference>
<dbReference type="SUPFAM" id="SSF81342">
    <property type="entry name" value="Transmembrane di-heme cytochromes"/>
    <property type="match status" value="1"/>
</dbReference>
<dbReference type="Proteomes" id="UP000236343">
    <property type="component" value="Unassembled WGS sequence"/>
</dbReference>
<evidence type="ECO:0000259" key="1">
    <source>
        <dbReference type="Pfam" id="PF00033"/>
    </source>
</evidence>
<dbReference type="VEuPathDB" id="ToxoDB:TGCOUG_364120"/>
<gene>
    <name evidence="2" type="ORF">TGCOUG_364120</name>
</gene>
<dbReference type="Pfam" id="PF00033">
    <property type="entry name" value="Cytochrome_B"/>
    <property type="match status" value="1"/>
</dbReference>
<feature type="domain" description="Cytochrome b/b6 N-terminal region profile" evidence="1">
    <location>
        <begin position="62"/>
        <end position="113"/>
    </location>
</feature>
<organism evidence="2 3">
    <name type="scientific">Toxoplasma gondii COUG</name>
    <dbReference type="NCBI Taxonomy" id="1074873"/>
    <lineage>
        <taxon>Eukaryota</taxon>
        <taxon>Sar</taxon>
        <taxon>Alveolata</taxon>
        <taxon>Apicomplexa</taxon>
        <taxon>Conoidasida</taxon>
        <taxon>Coccidia</taxon>
        <taxon>Eucoccidiorida</taxon>
        <taxon>Eimeriorina</taxon>
        <taxon>Sarcocystidae</taxon>
        <taxon>Toxoplasma</taxon>
    </lineage>
</organism>
<dbReference type="GO" id="GO:0016491">
    <property type="term" value="F:oxidoreductase activity"/>
    <property type="evidence" value="ECO:0007669"/>
    <property type="project" value="InterPro"/>
</dbReference>
<dbReference type="AlphaFoldDB" id="A0A2G8YCX5"/>
<protein>
    <recommendedName>
        <fullName evidence="1">Cytochrome b/b6 N-terminal region profile domain-containing protein</fullName>
    </recommendedName>
</protein>
<dbReference type="EMBL" id="AGQR02000194">
    <property type="protein sequence ID" value="PIM05126.1"/>
    <property type="molecule type" value="Genomic_DNA"/>
</dbReference>
<evidence type="ECO:0000313" key="3">
    <source>
        <dbReference type="Proteomes" id="UP000236343"/>
    </source>
</evidence>
<dbReference type="GO" id="GO:0009055">
    <property type="term" value="F:electron transfer activity"/>
    <property type="evidence" value="ECO:0007669"/>
    <property type="project" value="InterPro"/>
</dbReference>